<dbReference type="Gene3D" id="3.40.50.1000">
    <property type="entry name" value="HAD superfamily/HAD-like"/>
    <property type="match status" value="1"/>
</dbReference>
<dbReference type="GO" id="GO:0016787">
    <property type="term" value="F:hydrolase activity"/>
    <property type="evidence" value="ECO:0007669"/>
    <property type="project" value="UniProtKB-KW"/>
</dbReference>
<dbReference type="InterPro" id="IPR023214">
    <property type="entry name" value="HAD_sf"/>
</dbReference>
<dbReference type="InterPro" id="IPR036412">
    <property type="entry name" value="HAD-like_sf"/>
</dbReference>
<sequence>MRISAVVCDVGETLVDETALWSELADRVGVPRFTFMATLGGLITRGRDHREIWGDLGVDEPRHWPEHTASDLYPDASDFLADVHRLGITVGITGNQPERTEAVLRDMGLPADLVASSAGWGVEKPSTGFFTKLVDVCDCAPEQVLYVGDRVDNDIVPAEAAGLLTCHIRRGPWGIIQSRWPEARTATMSVDSLAELSRKLS</sequence>
<dbReference type="SFLD" id="SFLDS00003">
    <property type="entry name" value="Haloacid_Dehalogenase"/>
    <property type="match status" value="1"/>
</dbReference>
<gene>
    <name evidence="2" type="ORF">H9870_01250</name>
</gene>
<keyword evidence="1 2" id="KW-0378">Hydrolase</keyword>
<organism evidence="2 3">
    <name type="scientific">Candidatus Corynebacterium avicola</name>
    <dbReference type="NCBI Taxonomy" id="2838527"/>
    <lineage>
        <taxon>Bacteria</taxon>
        <taxon>Bacillati</taxon>
        <taxon>Actinomycetota</taxon>
        <taxon>Actinomycetes</taxon>
        <taxon>Mycobacteriales</taxon>
        <taxon>Corynebacteriaceae</taxon>
        <taxon>Corynebacterium</taxon>
    </lineage>
</organism>
<accession>A0A9D1UL12</accession>
<dbReference type="InterPro" id="IPR006439">
    <property type="entry name" value="HAD-SF_hydro_IA"/>
</dbReference>
<proteinExistence type="predicted"/>
<dbReference type="InterPro" id="IPR051540">
    <property type="entry name" value="S-2-haloacid_dehalogenase"/>
</dbReference>
<protein>
    <submittedName>
        <fullName evidence="2">HAD family hydrolase</fullName>
    </submittedName>
</protein>
<comment type="caution">
    <text evidence="2">The sequence shown here is derived from an EMBL/GenBank/DDBJ whole genome shotgun (WGS) entry which is preliminary data.</text>
</comment>
<dbReference type="Proteomes" id="UP000824190">
    <property type="component" value="Unassembled WGS sequence"/>
</dbReference>
<dbReference type="NCBIfam" id="TIGR01549">
    <property type="entry name" value="HAD-SF-IA-v1"/>
    <property type="match status" value="1"/>
</dbReference>
<reference evidence="2" key="1">
    <citation type="journal article" date="2021" name="PeerJ">
        <title>Extensive microbial diversity within the chicken gut microbiome revealed by metagenomics and culture.</title>
        <authorList>
            <person name="Gilroy R."/>
            <person name="Ravi A."/>
            <person name="Getino M."/>
            <person name="Pursley I."/>
            <person name="Horton D.L."/>
            <person name="Alikhan N.F."/>
            <person name="Baker D."/>
            <person name="Gharbi K."/>
            <person name="Hall N."/>
            <person name="Watson M."/>
            <person name="Adriaenssens E.M."/>
            <person name="Foster-Nyarko E."/>
            <person name="Jarju S."/>
            <person name="Secka A."/>
            <person name="Antonio M."/>
            <person name="Oren A."/>
            <person name="Chaudhuri R.R."/>
            <person name="La Ragione R."/>
            <person name="Hildebrand F."/>
            <person name="Pallen M.J."/>
        </authorList>
    </citation>
    <scope>NUCLEOTIDE SEQUENCE</scope>
    <source>
        <strain evidence="2">CHK32-1732</strain>
    </source>
</reference>
<reference evidence="2" key="2">
    <citation type="submission" date="2021-04" db="EMBL/GenBank/DDBJ databases">
        <authorList>
            <person name="Gilroy R."/>
        </authorList>
    </citation>
    <scope>NUCLEOTIDE SEQUENCE</scope>
    <source>
        <strain evidence="2">CHK32-1732</strain>
    </source>
</reference>
<dbReference type="AlphaFoldDB" id="A0A9D1UL12"/>
<dbReference type="Pfam" id="PF00702">
    <property type="entry name" value="Hydrolase"/>
    <property type="match status" value="1"/>
</dbReference>
<evidence type="ECO:0000256" key="1">
    <source>
        <dbReference type="ARBA" id="ARBA00022801"/>
    </source>
</evidence>
<evidence type="ECO:0000313" key="2">
    <source>
        <dbReference type="EMBL" id="HIW90285.1"/>
    </source>
</evidence>
<name>A0A9D1UL12_9CORY</name>
<dbReference type="SUPFAM" id="SSF56784">
    <property type="entry name" value="HAD-like"/>
    <property type="match status" value="1"/>
</dbReference>
<dbReference type="PANTHER" id="PTHR43316">
    <property type="entry name" value="HYDROLASE, HALOACID DELAHOGENASE-RELATED"/>
    <property type="match status" value="1"/>
</dbReference>
<dbReference type="SFLD" id="SFLDG01129">
    <property type="entry name" value="C1.5:_HAD__Beta-PGM__Phosphata"/>
    <property type="match status" value="1"/>
</dbReference>
<dbReference type="EMBL" id="DXGC01000011">
    <property type="protein sequence ID" value="HIW90285.1"/>
    <property type="molecule type" value="Genomic_DNA"/>
</dbReference>
<evidence type="ECO:0000313" key="3">
    <source>
        <dbReference type="Proteomes" id="UP000824190"/>
    </source>
</evidence>